<dbReference type="AlphaFoldDB" id="A0A5C5XPV4"/>
<protein>
    <recommendedName>
        <fullName evidence="3">Exo-alpha-sialidase</fullName>
    </recommendedName>
</protein>
<evidence type="ECO:0008006" key="3">
    <source>
        <dbReference type="Google" id="ProtNLM"/>
    </source>
</evidence>
<dbReference type="InterPro" id="IPR036278">
    <property type="entry name" value="Sialidase_sf"/>
</dbReference>
<evidence type="ECO:0000313" key="2">
    <source>
        <dbReference type="Proteomes" id="UP000316095"/>
    </source>
</evidence>
<sequence length="353" mass="39913">MRLIQKYEHLSIRMLLLTCLTVTLIGTDSIAAEDKSLKYEVRKIWDQANHNAFTGLVRFDDQFFCTFREGTGHVPGENGRDGEIRVLTSADGQQWKSFALISENEVDLRDPKLSVTPDGHLMLLIGGSYYEGTKILKREPRVCFLESGSQTFSTLTPIRMDPAIRTNFDWLWRVTWHENTGYGIMYQSNQAGVKYGLHLVKTSDGISYENVKSFEIEDSPNEATLRFLDDGTMVMLLRREKGKALGIIGNAKAPYTEWTLKELDHRLGGPDFIVLENGKLIAGTRKYQGPAKTILAEVDLQGHFKELIEFPSGGDTSYPGFVTYDGQLWMTYYSSHEGKTSIYLATIPLNELN</sequence>
<dbReference type="OrthoDB" id="20875at2"/>
<dbReference type="EMBL" id="SJPG01000001">
    <property type="protein sequence ID" value="TWT64433.1"/>
    <property type="molecule type" value="Genomic_DNA"/>
</dbReference>
<proteinExistence type="predicted"/>
<dbReference type="RefSeq" id="WP_146506146.1">
    <property type="nucleotide sequence ID" value="NZ_SJPG01000001.1"/>
</dbReference>
<accession>A0A5C5XPV4</accession>
<dbReference type="Gene3D" id="2.120.10.10">
    <property type="match status" value="1"/>
</dbReference>
<keyword evidence="2" id="KW-1185">Reference proteome</keyword>
<evidence type="ECO:0000313" key="1">
    <source>
        <dbReference type="EMBL" id="TWT64433.1"/>
    </source>
</evidence>
<organism evidence="1 2">
    <name type="scientific">Rubinisphaera italica</name>
    <dbReference type="NCBI Taxonomy" id="2527969"/>
    <lineage>
        <taxon>Bacteria</taxon>
        <taxon>Pseudomonadati</taxon>
        <taxon>Planctomycetota</taxon>
        <taxon>Planctomycetia</taxon>
        <taxon>Planctomycetales</taxon>
        <taxon>Planctomycetaceae</taxon>
        <taxon>Rubinisphaera</taxon>
    </lineage>
</organism>
<name>A0A5C5XPV4_9PLAN</name>
<reference evidence="1 2" key="1">
    <citation type="submission" date="2019-02" db="EMBL/GenBank/DDBJ databases">
        <title>Deep-cultivation of Planctomycetes and their phenomic and genomic characterization uncovers novel biology.</title>
        <authorList>
            <person name="Wiegand S."/>
            <person name="Jogler M."/>
            <person name="Boedeker C."/>
            <person name="Pinto D."/>
            <person name="Vollmers J."/>
            <person name="Rivas-Marin E."/>
            <person name="Kohn T."/>
            <person name="Peeters S.H."/>
            <person name="Heuer A."/>
            <person name="Rast P."/>
            <person name="Oberbeckmann S."/>
            <person name="Bunk B."/>
            <person name="Jeske O."/>
            <person name="Meyerdierks A."/>
            <person name="Storesund J.E."/>
            <person name="Kallscheuer N."/>
            <person name="Luecker S."/>
            <person name="Lage O.M."/>
            <person name="Pohl T."/>
            <person name="Merkel B.J."/>
            <person name="Hornburger P."/>
            <person name="Mueller R.-W."/>
            <person name="Bruemmer F."/>
            <person name="Labrenz M."/>
            <person name="Spormann A.M."/>
            <person name="Op Den Camp H."/>
            <person name="Overmann J."/>
            <person name="Amann R."/>
            <person name="Jetten M.S.M."/>
            <person name="Mascher T."/>
            <person name="Medema M.H."/>
            <person name="Devos D.P."/>
            <person name="Kaster A.-K."/>
            <person name="Ovreas L."/>
            <person name="Rohde M."/>
            <person name="Galperin M.Y."/>
            <person name="Jogler C."/>
        </authorList>
    </citation>
    <scope>NUCLEOTIDE SEQUENCE [LARGE SCALE GENOMIC DNA]</scope>
    <source>
        <strain evidence="1 2">Pan54</strain>
    </source>
</reference>
<comment type="caution">
    <text evidence="1">The sequence shown here is derived from an EMBL/GenBank/DDBJ whole genome shotgun (WGS) entry which is preliminary data.</text>
</comment>
<gene>
    <name evidence="1" type="ORF">Pan54_51960</name>
</gene>
<dbReference type="SUPFAM" id="SSF50939">
    <property type="entry name" value="Sialidases"/>
    <property type="match status" value="1"/>
</dbReference>
<dbReference type="Proteomes" id="UP000316095">
    <property type="component" value="Unassembled WGS sequence"/>
</dbReference>